<dbReference type="Proteomes" id="UP001527925">
    <property type="component" value="Unassembled WGS sequence"/>
</dbReference>
<dbReference type="SUPFAM" id="SSF55418">
    <property type="entry name" value="eIF4e-like"/>
    <property type="match status" value="1"/>
</dbReference>
<evidence type="ECO:0000256" key="6">
    <source>
        <dbReference type="RuleBase" id="RU004374"/>
    </source>
</evidence>
<gene>
    <name evidence="7" type="primary">TIF45</name>
    <name evidence="7" type="ORF">HK105_207035</name>
</gene>
<evidence type="ECO:0000256" key="1">
    <source>
        <dbReference type="ARBA" id="ARBA00009860"/>
    </source>
</evidence>
<name>A0ABR4N1N3_9FUNG</name>
<reference evidence="7 8" key="1">
    <citation type="submission" date="2023-09" db="EMBL/GenBank/DDBJ databases">
        <title>Pangenome analysis of Batrachochytrium dendrobatidis and related Chytrids.</title>
        <authorList>
            <person name="Yacoub M.N."/>
            <person name="Stajich J.E."/>
            <person name="James T.Y."/>
        </authorList>
    </citation>
    <scope>NUCLEOTIDE SEQUENCE [LARGE SCALE GENOMIC DNA]</scope>
    <source>
        <strain evidence="7 8">JEL0888</strain>
    </source>
</reference>
<keyword evidence="8" id="KW-1185">Reference proteome</keyword>
<dbReference type="InterPro" id="IPR001040">
    <property type="entry name" value="TIF_eIF_4E"/>
</dbReference>
<protein>
    <submittedName>
        <fullName evidence="7">Eukaryotic translation initiation factor 4E</fullName>
    </submittedName>
</protein>
<dbReference type="PANTHER" id="PTHR11960:SF8">
    <property type="entry name" value="EUKARYOTIC TRANSLATION INITIATION FACTOR 4E1-RELATED"/>
    <property type="match status" value="1"/>
</dbReference>
<evidence type="ECO:0000256" key="3">
    <source>
        <dbReference type="ARBA" id="ARBA00022845"/>
    </source>
</evidence>
<dbReference type="PANTHER" id="PTHR11960">
    <property type="entry name" value="EUKARYOTIC TRANSLATION INITIATION FACTOR 4E RELATED"/>
    <property type="match status" value="1"/>
</dbReference>
<keyword evidence="5 6" id="KW-0648">Protein biosynthesis</keyword>
<evidence type="ECO:0000256" key="4">
    <source>
        <dbReference type="ARBA" id="ARBA00022884"/>
    </source>
</evidence>
<sequence>MAAADTEQAVPEQVVTAFDDPERFTVKHPLQNRWTLWFDAPSSKKTTQKDWGQNLKKIVTIDSVEDFWGVYNNVVGTSEIPTSSNYHLFKEGIEPAWEDPANTRGGKWSFMLTKQKKGPELDKYWLHTMLACVGEQFTYGEEITGAVVSIRKAQDRICVWTRHADEREKCLKIGEEFKALLPTTDKIAFQSHSDSAKKRSSFSQDKYTI</sequence>
<proteinExistence type="inferred from homology"/>
<evidence type="ECO:0000313" key="8">
    <source>
        <dbReference type="Proteomes" id="UP001527925"/>
    </source>
</evidence>
<keyword evidence="4 6" id="KW-0694">RNA-binding</keyword>
<evidence type="ECO:0000256" key="5">
    <source>
        <dbReference type="ARBA" id="ARBA00022917"/>
    </source>
</evidence>
<accession>A0ABR4N1N3</accession>
<dbReference type="EMBL" id="JADGIZ020000046">
    <property type="protein sequence ID" value="KAL2913423.1"/>
    <property type="molecule type" value="Genomic_DNA"/>
</dbReference>
<dbReference type="Pfam" id="PF01652">
    <property type="entry name" value="IF4E"/>
    <property type="match status" value="1"/>
</dbReference>
<keyword evidence="3" id="KW-0810">Translation regulation</keyword>
<evidence type="ECO:0000313" key="7">
    <source>
        <dbReference type="EMBL" id="KAL2913423.1"/>
    </source>
</evidence>
<dbReference type="Gene3D" id="3.30.760.10">
    <property type="entry name" value="RNA Cap, Translation Initiation Factor Eif4e"/>
    <property type="match status" value="1"/>
</dbReference>
<comment type="caution">
    <text evidence="7">The sequence shown here is derived from an EMBL/GenBank/DDBJ whole genome shotgun (WGS) entry which is preliminary data.</text>
</comment>
<dbReference type="GO" id="GO:0003743">
    <property type="term" value="F:translation initiation factor activity"/>
    <property type="evidence" value="ECO:0007669"/>
    <property type="project" value="UniProtKB-KW"/>
</dbReference>
<comment type="similarity">
    <text evidence="1 6">Belongs to the eukaryotic initiation factor 4E family.</text>
</comment>
<keyword evidence="2 6" id="KW-0396">Initiation factor</keyword>
<organism evidence="7 8">
    <name type="scientific">Polyrhizophydium stewartii</name>
    <dbReference type="NCBI Taxonomy" id="2732419"/>
    <lineage>
        <taxon>Eukaryota</taxon>
        <taxon>Fungi</taxon>
        <taxon>Fungi incertae sedis</taxon>
        <taxon>Chytridiomycota</taxon>
        <taxon>Chytridiomycota incertae sedis</taxon>
        <taxon>Chytridiomycetes</taxon>
        <taxon>Rhizophydiales</taxon>
        <taxon>Rhizophydiales incertae sedis</taxon>
        <taxon>Polyrhizophydium</taxon>
    </lineage>
</organism>
<dbReference type="InterPro" id="IPR023398">
    <property type="entry name" value="TIF_eIF4e-like"/>
</dbReference>
<evidence type="ECO:0000256" key="2">
    <source>
        <dbReference type="ARBA" id="ARBA00022540"/>
    </source>
</evidence>